<reference evidence="1" key="1">
    <citation type="submission" date="2023-07" db="EMBL/GenBank/DDBJ databases">
        <title>Black Yeasts Isolated from many extreme environments.</title>
        <authorList>
            <person name="Coleine C."/>
            <person name="Stajich J.E."/>
            <person name="Selbmann L."/>
        </authorList>
    </citation>
    <scope>NUCLEOTIDE SEQUENCE</scope>
    <source>
        <strain evidence="1">CCFEE 5714</strain>
    </source>
</reference>
<dbReference type="Proteomes" id="UP001281147">
    <property type="component" value="Unassembled WGS sequence"/>
</dbReference>
<protein>
    <submittedName>
        <fullName evidence="1">Uncharacterized protein</fullName>
    </submittedName>
</protein>
<evidence type="ECO:0000313" key="1">
    <source>
        <dbReference type="EMBL" id="KAK3683257.1"/>
    </source>
</evidence>
<name>A0ACC3MBB5_9PEZI</name>
<organism evidence="1 2">
    <name type="scientific">Vermiconidia calcicola</name>
    <dbReference type="NCBI Taxonomy" id="1690605"/>
    <lineage>
        <taxon>Eukaryota</taxon>
        <taxon>Fungi</taxon>
        <taxon>Dikarya</taxon>
        <taxon>Ascomycota</taxon>
        <taxon>Pezizomycotina</taxon>
        <taxon>Dothideomycetes</taxon>
        <taxon>Dothideomycetidae</taxon>
        <taxon>Mycosphaerellales</taxon>
        <taxon>Extremaceae</taxon>
        <taxon>Vermiconidia</taxon>
    </lineage>
</organism>
<proteinExistence type="predicted"/>
<accession>A0ACC3MBB5</accession>
<evidence type="ECO:0000313" key="2">
    <source>
        <dbReference type="Proteomes" id="UP001281147"/>
    </source>
</evidence>
<sequence length="952" mass="104515">MDLADIEAFCEGLIAEGDGRSAQTKPAQSNDLNAIQATSSKSFVPSAKLSIEEKPSIESDDTPKILFVAPVSSKRSFGRLKNALKAPTGSKRKRGRRSDFAQITTDLESDGAMSKKAKRKAKAHTKTTNEPMKTGELINLISDDAEVTTSTNPATQVLPDKANVQDERVQLRQRLVDLIETEAGTIAQIIGSKLFTEPVEPSTSSAPPKATLLKADPTLSTAINAQSSVRAKRTNQTDSYAGRNGNIESTSSRPVSRLPCSQGIVKSEGSSDIKDEDSDAIKTETSDGTKDNDFDIVKREGPEDTESDDSDVAKCEASHDIRAEMSTGRHEDMPSSPPITPALTLGLGTTQDHDSMSLTGNGDVNAIGDYHGDEEVECVGAQSDLPAAGDDADDEYSDGDEEPPDLPSISDILARPTPSKAALIRRVRSKAVPTRFAPPKHALPKVPPKDTVDLTSSSNDSENDRRELDALLAEPKARPWYDSQSDVAYTDHESVSNRTSSVSTHGISSESGDVVESEYDYLPQKTKPKKTVYDTDTDDEHTDEREDNKVRTIAAKNKTRKRKTVIDVDSQSDHTSESEDNEVPAVTGKKKTGKSKGKPVVIVKKKTGKTKWKPTNNWTKHRFLVEGMEVVAGVSKKCMLAMLQSKIVIYTTQLIVWQVLWILGAQMEPFASSSLDNLPRERLRTHFERLGCFPAFMEKGETHGIGRAAKSRKNCKFSTKPCLLKIIGLGVVCTSCGKHHADQGLDWIVILLIGCGILVGKTLALYVKKGMHISHRCGFNWCINPFHFWIEHLTVNEDRKKCHSRRKQGTQLQCKHSPPCILGPADSPRPRPTHRAYRAQLQRFADLEYDTCDNCEYTGTGPEVMFHVMKHHALEPEVERTKEEMGFNCIACGLYIRSRGTIDIHRKNILTGKKCTPAIPRGNITEIIEQGCTLLCGLDKLVDTTTAGVEED</sequence>
<comment type="caution">
    <text evidence="1">The sequence shown here is derived from an EMBL/GenBank/DDBJ whole genome shotgun (WGS) entry which is preliminary data.</text>
</comment>
<keyword evidence="2" id="KW-1185">Reference proteome</keyword>
<gene>
    <name evidence="1" type="ORF">LTR37_020400</name>
</gene>
<dbReference type="EMBL" id="JAUTXU010000354">
    <property type="protein sequence ID" value="KAK3683257.1"/>
    <property type="molecule type" value="Genomic_DNA"/>
</dbReference>